<protein>
    <submittedName>
        <fullName evidence="1">Uncharacterized protein</fullName>
    </submittedName>
</protein>
<accession>A0A6S6RSN6</accession>
<dbReference type="PANTHER" id="PTHR21174">
    <property type="match status" value="1"/>
</dbReference>
<reference evidence="1" key="1">
    <citation type="submission" date="2020-01" db="EMBL/GenBank/DDBJ databases">
        <authorList>
            <person name="Meier V. D."/>
            <person name="Meier V D."/>
        </authorList>
    </citation>
    <scope>NUCLEOTIDE SEQUENCE</scope>
    <source>
        <strain evidence="1">HLG_WM_MAG_03</strain>
    </source>
</reference>
<sequence>PEILREKVFQLIVETKTHQASSKENALFLDADLAMLGSSYTTYKNYANNVRKEYAIYNDTDYFFGRKKVLKAFLVKERIYETLHFYDKYEKQARDNILKEYNSLI</sequence>
<evidence type="ECO:0000313" key="1">
    <source>
        <dbReference type="EMBL" id="CAA6798337.1"/>
    </source>
</evidence>
<feature type="non-terminal residue" evidence="1">
    <location>
        <position position="1"/>
    </location>
</feature>
<name>A0A6S6RSN6_9BACT</name>
<proteinExistence type="predicted"/>
<gene>
    <name evidence="1" type="ORF">HELGO_WM67697</name>
</gene>
<dbReference type="AlphaFoldDB" id="A0A6S6RSN6"/>
<dbReference type="PANTHER" id="PTHR21174:SF0">
    <property type="entry name" value="HD PHOSPHOHYDROLASE FAMILY PROTEIN-RELATED"/>
    <property type="match status" value="1"/>
</dbReference>
<organism evidence="1">
    <name type="scientific">uncultured Sulfurovum sp</name>
    <dbReference type="NCBI Taxonomy" id="269237"/>
    <lineage>
        <taxon>Bacteria</taxon>
        <taxon>Pseudomonadati</taxon>
        <taxon>Campylobacterota</taxon>
        <taxon>Epsilonproteobacteria</taxon>
        <taxon>Campylobacterales</taxon>
        <taxon>Sulfurovaceae</taxon>
        <taxon>Sulfurovum</taxon>
        <taxon>environmental samples</taxon>
    </lineage>
</organism>
<dbReference type="EMBL" id="CACVAR010000001">
    <property type="protein sequence ID" value="CAA6798337.1"/>
    <property type="molecule type" value="Genomic_DNA"/>
</dbReference>
<dbReference type="InterPro" id="IPR009218">
    <property type="entry name" value="HD_phosphohydro"/>
</dbReference>